<evidence type="ECO:0000256" key="5">
    <source>
        <dbReference type="ARBA" id="ARBA00022989"/>
    </source>
</evidence>
<feature type="transmembrane region" description="Helical" evidence="8">
    <location>
        <begin position="177"/>
        <end position="202"/>
    </location>
</feature>
<name>A0ABP6VSG6_9ACTN</name>
<feature type="transmembrane region" description="Helical" evidence="8">
    <location>
        <begin position="331"/>
        <end position="352"/>
    </location>
</feature>
<keyword evidence="6 8" id="KW-0472">Membrane</keyword>
<feature type="transmembrane region" description="Helical" evidence="8">
    <location>
        <begin position="302"/>
        <end position="319"/>
    </location>
</feature>
<feature type="transmembrane region" description="Helical" evidence="8">
    <location>
        <begin position="232"/>
        <end position="252"/>
    </location>
</feature>
<dbReference type="InterPro" id="IPR018383">
    <property type="entry name" value="UPF0324_pro"/>
</dbReference>
<organism evidence="9 10">
    <name type="scientific">Nonomuraea rosea</name>
    <dbReference type="NCBI Taxonomy" id="638574"/>
    <lineage>
        <taxon>Bacteria</taxon>
        <taxon>Bacillati</taxon>
        <taxon>Actinomycetota</taxon>
        <taxon>Actinomycetes</taxon>
        <taxon>Streptosporangiales</taxon>
        <taxon>Streptosporangiaceae</taxon>
        <taxon>Nonomuraea</taxon>
    </lineage>
</organism>
<evidence type="ECO:0000256" key="4">
    <source>
        <dbReference type="ARBA" id="ARBA00022692"/>
    </source>
</evidence>
<evidence type="ECO:0000256" key="3">
    <source>
        <dbReference type="ARBA" id="ARBA00022475"/>
    </source>
</evidence>
<evidence type="ECO:0000256" key="7">
    <source>
        <dbReference type="SAM" id="MobiDB-lite"/>
    </source>
</evidence>
<feature type="transmembrane region" description="Helical" evidence="8">
    <location>
        <begin position="272"/>
        <end position="290"/>
    </location>
</feature>
<dbReference type="Proteomes" id="UP001500630">
    <property type="component" value="Unassembled WGS sequence"/>
</dbReference>
<evidence type="ECO:0000313" key="9">
    <source>
        <dbReference type="EMBL" id="GAA3540509.1"/>
    </source>
</evidence>
<evidence type="ECO:0000256" key="1">
    <source>
        <dbReference type="ARBA" id="ARBA00004651"/>
    </source>
</evidence>
<protein>
    <submittedName>
        <fullName evidence="9">Sulfate exporter family transporter</fullName>
    </submittedName>
</protein>
<dbReference type="EMBL" id="BAABDQ010000003">
    <property type="protein sequence ID" value="GAA3540509.1"/>
    <property type="molecule type" value="Genomic_DNA"/>
</dbReference>
<evidence type="ECO:0000256" key="8">
    <source>
        <dbReference type="SAM" id="Phobius"/>
    </source>
</evidence>
<proteinExistence type="inferred from homology"/>
<accession>A0ABP6VSG6</accession>
<dbReference type="PANTHER" id="PTHR30106:SF2">
    <property type="entry name" value="UPF0324 INNER MEMBRANE PROTEIN YEIH"/>
    <property type="match status" value="1"/>
</dbReference>
<feature type="transmembrane region" description="Helical" evidence="8">
    <location>
        <begin position="145"/>
        <end position="165"/>
    </location>
</feature>
<evidence type="ECO:0000313" key="10">
    <source>
        <dbReference type="Proteomes" id="UP001500630"/>
    </source>
</evidence>
<dbReference type="Pfam" id="PF03601">
    <property type="entry name" value="Cons_hypoth698"/>
    <property type="match status" value="1"/>
</dbReference>
<keyword evidence="10" id="KW-1185">Reference proteome</keyword>
<feature type="region of interest" description="Disordered" evidence="7">
    <location>
        <begin position="1"/>
        <end position="21"/>
    </location>
</feature>
<sequence>MIRDVRAGAAHGPSAAPGVAADGPSAVPGAARRPSAVPGVAVAALAVVFALLVNRVVPVLSPAVIAVFSGAALAALAGVGERLRPGLAFVSRRVLRVAIALLGLQIAVPQVLALGWQTLAIVAVATGVTFTVTPRIGRRLGLSRGTSLLIATGVSICGAAAIAAMRESTDVSDDDDAANALSVVVLYGTAAIVLVPLLAAFMGLSPAQLGVWAGAAVHEVAQVAAIGAASGVLAGAITVKLGRVILLAPIVALTSHRLRRDAAPRHGGRPPIVPLFVAAFLAMVIVRSTGQVPAVVTDAVPQVTNVLMAAALFGLGTGIDVRKLVKGGRAVLLGGIATGIIATISLAGVALLV</sequence>
<feature type="transmembrane region" description="Helical" evidence="8">
    <location>
        <begin position="35"/>
        <end position="53"/>
    </location>
</feature>
<keyword evidence="4 8" id="KW-0812">Transmembrane</keyword>
<keyword evidence="5 8" id="KW-1133">Transmembrane helix</keyword>
<gene>
    <name evidence="9" type="ORF">GCM10022419_020780</name>
</gene>
<evidence type="ECO:0000256" key="2">
    <source>
        <dbReference type="ARBA" id="ARBA00007977"/>
    </source>
</evidence>
<keyword evidence="3" id="KW-1003">Cell membrane</keyword>
<dbReference type="PANTHER" id="PTHR30106">
    <property type="entry name" value="INNER MEMBRANE PROTEIN YEIH-RELATED"/>
    <property type="match status" value="1"/>
</dbReference>
<comment type="subcellular location">
    <subcellularLocation>
        <location evidence="1">Cell membrane</location>
        <topology evidence="1">Multi-pass membrane protein</topology>
    </subcellularLocation>
</comment>
<comment type="caution">
    <text evidence="9">The sequence shown here is derived from an EMBL/GenBank/DDBJ whole genome shotgun (WGS) entry which is preliminary data.</text>
</comment>
<comment type="similarity">
    <text evidence="2">Belongs to the UPF0324 family.</text>
</comment>
<feature type="transmembrane region" description="Helical" evidence="8">
    <location>
        <begin position="59"/>
        <end position="78"/>
    </location>
</feature>
<evidence type="ECO:0000256" key="6">
    <source>
        <dbReference type="ARBA" id="ARBA00023136"/>
    </source>
</evidence>
<reference evidence="10" key="1">
    <citation type="journal article" date="2019" name="Int. J. Syst. Evol. Microbiol.">
        <title>The Global Catalogue of Microorganisms (GCM) 10K type strain sequencing project: providing services to taxonomists for standard genome sequencing and annotation.</title>
        <authorList>
            <consortium name="The Broad Institute Genomics Platform"/>
            <consortium name="The Broad Institute Genome Sequencing Center for Infectious Disease"/>
            <person name="Wu L."/>
            <person name="Ma J."/>
        </authorList>
    </citation>
    <scope>NUCLEOTIDE SEQUENCE [LARGE SCALE GENOMIC DNA]</scope>
    <source>
        <strain evidence="10">JCM 17326</strain>
    </source>
</reference>
<feature type="compositionally biased region" description="Low complexity" evidence="7">
    <location>
        <begin position="7"/>
        <end position="21"/>
    </location>
</feature>